<feature type="transmembrane region" description="Helical" evidence="1">
    <location>
        <begin position="391"/>
        <end position="410"/>
    </location>
</feature>
<gene>
    <name evidence="2" type="ORF">ACFO5Q_12090</name>
</gene>
<evidence type="ECO:0000313" key="3">
    <source>
        <dbReference type="Proteomes" id="UP001595776"/>
    </source>
</evidence>
<dbReference type="Pfam" id="PF11902">
    <property type="entry name" value="DUF3422"/>
    <property type="match status" value="1"/>
</dbReference>
<keyword evidence="1" id="KW-0812">Transmembrane</keyword>
<dbReference type="InterPro" id="IPR021830">
    <property type="entry name" value="DUF3422"/>
</dbReference>
<keyword evidence="1" id="KW-0472">Membrane</keyword>
<keyword evidence="3" id="KW-1185">Reference proteome</keyword>
<dbReference type="Proteomes" id="UP001595776">
    <property type="component" value="Unassembled WGS sequence"/>
</dbReference>
<keyword evidence="1" id="KW-1133">Transmembrane helix</keyword>
<dbReference type="EMBL" id="JBHSCR010000013">
    <property type="protein sequence ID" value="MFC4348584.1"/>
    <property type="molecule type" value="Genomic_DNA"/>
</dbReference>
<organism evidence="2 3">
    <name type="scientific">Kordiimonas lipolytica</name>
    <dbReference type="NCBI Taxonomy" id="1662421"/>
    <lineage>
        <taxon>Bacteria</taxon>
        <taxon>Pseudomonadati</taxon>
        <taxon>Pseudomonadota</taxon>
        <taxon>Alphaproteobacteria</taxon>
        <taxon>Kordiimonadales</taxon>
        <taxon>Kordiimonadaceae</taxon>
        <taxon>Kordiimonas</taxon>
    </lineage>
</organism>
<comment type="caution">
    <text evidence="2">The sequence shown here is derived from an EMBL/GenBank/DDBJ whole genome shotgun (WGS) entry which is preliminary data.</text>
</comment>
<dbReference type="RefSeq" id="WP_082719926.1">
    <property type="nucleotide sequence ID" value="NZ_JBHSCR010000013.1"/>
</dbReference>
<evidence type="ECO:0000313" key="2">
    <source>
        <dbReference type="EMBL" id="MFC4348584.1"/>
    </source>
</evidence>
<reference evidence="3" key="1">
    <citation type="journal article" date="2019" name="Int. J. Syst. Evol. Microbiol.">
        <title>The Global Catalogue of Microorganisms (GCM) 10K type strain sequencing project: providing services to taxonomists for standard genome sequencing and annotation.</title>
        <authorList>
            <consortium name="The Broad Institute Genomics Platform"/>
            <consortium name="The Broad Institute Genome Sequencing Center for Infectious Disease"/>
            <person name="Wu L."/>
            <person name="Ma J."/>
        </authorList>
    </citation>
    <scope>NUCLEOTIDE SEQUENCE [LARGE SCALE GENOMIC DNA]</scope>
    <source>
        <strain evidence="3">CGMCC 1.15304</strain>
    </source>
</reference>
<proteinExistence type="predicted"/>
<sequence>MREHELRYKIDAEIHSRPPLSIPTPGRILHFAWLTGFRKKANPGAAVKKALRLLDKDLSTFESPQIIVETDNLKIKWEQHSEFASFTLVLLNESEDGKKLANRITEILDTHKGKRLVACQLYVIGGNQALPENTIRELVGFNQSAGAIIGGDTAKVWTDFRIDMDGFSKIVLWLDSVVPSRAGRITQRLLEIETYRMMAMLGFPVARKAHGILSEIEGRFSTIIHDASLQDMELESLKHWFEKLQAVSSEVSRLIDQTEYRLSATHAYSAIVQQRLQDLREESMEGKTRPSVFLERRMGPAMATCESLRRRQDKLLARIDSASAMFQGHMEIAMGLQNNAILKTIKTNAEQQVKLQHTVEGLSVVAISYYLLGIISLLLKGGEKAGLFSGWEILAAILAPPAIAAVWLFLRRLKNKI</sequence>
<name>A0ABV8UCL8_9PROT</name>
<accession>A0ABV8UCL8</accession>
<protein>
    <submittedName>
        <fullName evidence="2">DUF3422 family protein</fullName>
    </submittedName>
</protein>
<evidence type="ECO:0000256" key="1">
    <source>
        <dbReference type="SAM" id="Phobius"/>
    </source>
</evidence>
<feature type="transmembrane region" description="Helical" evidence="1">
    <location>
        <begin position="361"/>
        <end position="379"/>
    </location>
</feature>